<dbReference type="SUPFAM" id="SSF143744">
    <property type="entry name" value="GlcG-like"/>
    <property type="match status" value="1"/>
</dbReference>
<sequence length="135" mass="14925">MSLSTRSIIKACKITVEEIIKEDGQAVCLAVVDSSGALFYFYRMDNAAERLINIAIGKAYTSARMGVTTAIFRVRLINENLSTFDFMDSNFTSLPRGIPLFNEKNLIGGVGVSGRDFEGDILLCKQFSERIQSVL</sequence>
<dbReference type="Proteomes" id="UP000664882">
    <property type="component" value="Unassembled WGS sequence"/>
</dbReference>
<dbReference type="InterPro" id="IPR038084">
    <property type="entry name" value="PduO/GlcC-like_sf"/>
</dbReference>
<name>A0ABS3NHY5_9GAMM</name>
<dbReference type="RefSeq" id="WP_208006071.1">
    <property type="nucleotide sequence ID" value="NZ_JAGDFX010000013.1"/>
</dbReference>
<evidence type="ECO:0000313" key="2">
    <source>
        <dbReference type="Proteomes" id="UP000664882"/>
    </source>
</evidence>
<dbReference type="Pfam" id="PF03928">
    <property type="entry name" value="HbpS-like"/>
    <property type="match status" value="1"/>
</dbReference>
<dbReference type="InterPro" id="IPR005624">
    <property type="entry name" value="PduO/GlcC-like"/>
</dbReference>
<dbReference type="PANTHER" id="PTHR34309:SF1">
    <property type="entry name" value="PROTEIN GLCG"/>
    <property type="match status" value="1"/>
</dbReference>
<accession>A0ABS3NHY5</accession>
<reference evidence="1 2" key="1">
    <citation type="submission" date="2021-03" db="EMBL/GenBank/DDBJ databases">
        <title>Oceanisphaera sp. nov., isolated from the intestine.</title>
        <authorList>
            <person name="Zhao L.-H."/>
            <person name="Shi L.-F."/>
        </authorList>
    </citation>
    <scope>NUCLEOTIDE SEQUENCE [LARGE SCALE GENOMIC DNA]</scope>
    <source>
        <strain evidence="1 2">DM8</strain>
    </source>
</reference>
<dbReference type="EMBL" id="JAGDFX010000013">
    <property type="protein sequence ID" value="MBO1520191.1"/>
    <property type="molecule type" value="Genomic_DNA"/>
</dbReference>
<gene>
    <name evidence="1" type="ORF">J3U76_11250</name>
</gene>
<dbReference type="PANTHER" id="PTHR34309">
    <property type="entry name" value="SLR1406 PROTEIN"/>
    <property type="match status" value="1"/>
</dbReference>
<proteinExistence type="predicted"/>
<dbReference type="InterPro" id="IPR052517">
    <property type="entry name" value="GlcG_carb_metab_protein"/>
</dbReference>
<organism evidence="1 2">
    <name type="scientific">Oceanisphaera pacifica</name>
    <dbReference type="NCBI Taxonomy" id="2818389"/>
    <lineage>
        <taxon>Bacteria</taxon>
        <taxon>Pseudomonadati</taxon>
        <taxon>Pseudomonadota</taxon>
        <taxon>Gammaproteobacteria</taxon>
        <taxon>Aeromonadales</taxon>
        <taxon>Aeromonadaceae</taxon>
        <taxon>Oceanisphaera</taxon>
    </lineage>
</organism>
<comment type="caution">
    <text evidence="1">The sequence shown here is derived from an EMBL/GenBank/DDBJ whole genome shotgun (WGS) entry which is preliminary data.</text>
</comment>
<dbReference type="Gene3D" id="3.30.450.150">
    <property type="entry name" value="Haem-degrading domain"/>
    <property type="match status" value="1"/>
</dbReference>
<keyword evidence="2" id="KW-1185">Reference proteome</keyword>
<evidence type="ECO:0000313" key="1">
    <source>
        <dbReference type="EMBL" id="MBO1520191.1"/>
    </source>
</evidence>
<protein>
    <submittedName>
        <fullName evidence="1">Heme-binding protein</fullName>
    </submittedName>
</protein>